<feature type="domain" description="Histidine kinase/HSP90-like ATPase" evidence="10">
    <location>
        <begin position="559"/>
        <end position="656"/>
    </location>
</feature>
<dbReference type="InterPro" id="IPR011990">
    <property type="entry name" value="TPR-like_helical_dom_sf"/>
</dbReference>
<dbReference type="InterPro" id="IPR036890">
    <property type="entry name" value="HATPase_C_sf"/>
</dbReference>
<evidence type="ECO:0000256" key="1">
    <source>
        <dbReference type="ARBA" id="ARBA00000085"/>
    </source>
</evidence>
<keyword evidence="7" id="KW-0067">ATP-binding</keyword>
<dbReference type="Gene3D" id="3.30.450.20">
    <property type="entry name" value="PAS domain"/>
    <property type="match status" value="1"/>
</dbReference>
<evidence type="ECO:0000256" key="8">
    <source>
        <dbReference type="SAM" id="Coils"/>
    </source>
</evidence>
<comment type="caution">
    <text evidence="11">The sequence shown here is derived from an EMBL/GenBank/DDBJ whole genome shotgun (WGS) entry which is preliminary data.</text>
</comment>
<dbReference type="Gene3D" id="1.25.40.10">
    <property type="entry name" value="Tetratricopeptide repeat domain"/>
    <property type="match status" value="1"/>
</dbReference>
<dbReference type="InterPro" id="IPR003594">
    <property type="entry name" value="HATPase_dom"/>
</dbReference>
<evidence type="ECO:0000256" key="3">
    <source>
        <dbReference type="ARBA" id="ARBA00022553"/>
    </source>
</evidence>
<dbReference type="PANTHER" id="PTHR41523">
    <property type="entry name" value="TWO-COMPONENT SYSTEM SENSOR PROTEIN"/>
    <property type="match status" value="1"/>
</dbReference>
<keyword evidence="9" id="KW-0472">Membrane</keyword>
<dbReference type="EC" id="2.7.13.3" evidence="2"/>
<evidence type="ECO:0000256" key="5">
    <source>
        <dbReference type="ARBA" id="ARBA00022741"/>
    </source>
</evidence>
<dbReference type="SUPFAM" id="SSF55874">
    <property type="entry name" value="ATPase domain of HSP90 chaperone/DNA topoisomerase II/histidine kinase"/>
    <property type="match status" value="1"/>
</dbReference>
<accession>A0ABX1GQA8</accession>
<dbReference type="Pfam" id="PF02518">
    <property type="entry name" value="HATPase_c"/>
    <property type="match status" value="1"/>
</dbReference>
<keyword evidence="9" id="KW-0812">Transmembrane</keyword>
<keyword evidence="5" id="KW-0547">Nucleotide-binding</keyword>
<dbReference type="SMART" id="SM00387">
    <property type="entry name" value="HATPase_c"/>
    <property type="match status" value="1"/>
</dbReference>
<evidence type="ECO:0000256" key="6">
    <source>
        <dbReference type="ARBA" id="ARBA00022777"/>
    </source>
</evidence>
<dbReference type="Pfam" id="PF07568">
    <property type="entry name" value="HisKA_2"/>
    <property type="match status" value="1"/>
</dbReference>
<evidence type="ECO:0000313" key="12">
    <source>
        <dbReference type="Proteomes" id="UP000718451"/>
    </source>
</evidence>
<organism evidence="11 12">
    <name type="scientific">Croceivirga thetidis</name>
    <dbReference type="NCBI Taxonomy" id="2721623"/>
    <lineage>
        <taxon>Bacteria</taxon>
        <taxon>Pseudomonadati</taxon>
        <taxon>Bacteroidota</taxon>
        <taxon>Flavobacteriia</taxon>
        <taxon>Flavobacteriales</taxon>
        <taxon>Flavobacteriaceae</taxon>
        <taxon>Croceivirga</taxon>
    </lineage>
</organism>
<evidence type="ECO:0000256" key="9">
    <source>
        <dbReference type="SAM" id="Phobius"/>
    </source>
</evidence>
<reference evidence="11 12" key="1">
    <citation type="submission" date="2020-04" db="EMBL/GenBank/DDBJ databases">
        <authorList>
            <person name="Yoon J."/>
        </authorList>
    </citation>
    <scope>NUCLEOTIDE SEQUENCE [LARGE SCALE GENOMIC DNA]</scope>
    <source>
        <strain evidence="11 12">DJ-13</strain>
    </source>
</reference>
<keyword evidence="8" id="KW-0175">Coiled coil</keyword>
<protein>
    <recommendedName>
        <fullName evidence="2">histidine kinase</fullName>
        <ecNumber evidence="2">2.7.13.3</ecNumber>
    </recommendedName>
</protein>
<name>A0ABX1GQA8_9FLAO</name>
<keyword evidence="9" id="KW-1133">Transmembrane helix</keyword>
<dbReference type="SUPFAM" id="SSF48452">
    <property type="entry name" value="TPR-like"/>
    <property type="match status" value="1"/>
</dbReference>
<sequence>MLRRALASFLITYFFPFLIFSQEDDKIVQITDDPLVQFQRKETPTNKFNYFLSIENPYAESSAYDWLETLNVYIDSSQKTNDSITVRLYKILNAELYNHLKDYTKSLAVAREVYAQMEGLSEEQQEFLLDVMDRNYQALKMFDKQIEIRTLKQTKGFTNKIKFYDVYAEMGLYRKAMDQYIMDEQGTINESDFLGKAVHRNKIGNYLRLDNSPSTAINEFNKASGFLEVYNSDISSDKTQEALNQSALLGLQIKGNIGKSMVDLGESRDAIPYLQESIEGLKKLDSPEYSEDLIDNALSLAEAHIDLGNVRTAKRLLDSYTELNSLDQEQKRNRLLGNYYDKIENFRSASVFYRRNDKLLDSLRQNEQSILKQQLGVIVGTNDVENQITQMQEQKAELEKMKGEVKNRDERFNLVIISLIFTLLGFAGLIFAYLNSIKNQRLIEKQKFIIEDSLKEKESLLKEIHHRVKNNLQMVSSLLSLQTKNTKNKSAILALEEGKSRVKAMALIHQKLYQNEDLSVIEMQGYIESLINSVQSVYKKGGHNISITIDAEGTELDIDRAIPFGLILNELVSNTFKYAFPKSDENGKIYIHLRKNGNKGGYFEYSDNGVGLPDGLNERTNSSMGIRLINRLVNQLQSTLNIDQNSDGVRFWFNFV</sequence>
<evidence type="ECO:0000256" key="7">
    <source>
        <dbReference type="ARBA" id="ARBA00022840"/>
    </source>
</evidence>
<keyword evidence="3" id="KW-0597">Phosphoprotein</keyword>
<dbReference type="GO" id="GO:0016301">
    <property type="term" value="F:kinase activity"/>
    <property type="evidence" value="ECO:0007669"/>
    <property type="project" value="UniProtKB-KW"/>
</dbReference>
<keyword evidence="12" id="KW-1185">Reference proteome</keyword>
<evidence type="ECO:0000256" key="2">
    <source>
        <dbReference type="ARBA" id="ARBA00012438"/>
    </source>
</evidence>
<dbReference type="Gene3D" id="3.30.565.10">
    <property type="entry name" value="Histidine kinase-like ATPase, C-terminal domain"/>
    <property type="match status" value="1"/>
</dbReference>
<keyword evidence="4" id="KW-0808">Transferase</keyword>
<proteinExistence type="predicted"/>
<evidence type="ECO:0000256" key="4">
    <source>
        <dbReference type="ARBA" id="ARBA00022679"/>
    </source>
</evidence>
<keyword evidence="6 11" id="KW-0418">Kinase</keyword>
<evidence type="ECO:0000259" key="10">
    <source>
        <dbReference type="SMART" id="SM00387"/>
    </source>
</evidence>
<feature type="transmembrane region" description="Helical" evidence="9">
    <location>
        <begin position="412"/>
        <end position="434"/>
    </location>
</feature>
<dbReference type="EMBL" id="JAAWWL010000002">
    <property type="protein sequence ID" value="NKI32107.1"/>
    <property type="molecule type" value="Genomic_DNA"/>
</dbReference>
<dbReference type="RefSeq" id="WP_168553469.1">
    <property type="nucleotide sequence ID" value="NZ_JAAWWL010000002.1"/>
</dbReference>
<dbReference type="PANTHER" id="PTHR41523:SF8">
    <property type="entry name" value="ETHYLENE RESPONSE SENSOR PROTEIN"/>
    <property type="match status" value="1"/>
</dbReference>
<comment type="catalytic activity">
    <reaction evidence="1">
        <text>ATP + protein L-histidine = ADP + protein N-phospho-L-histidine.</text>
        <dbReference type="EC" id="2.7.13.3"/>
    </reaction>
</comment>
<dbReference type="Proteomes" id="UP000718451">
    <property type="component" value="Unassembled WGS sequence"/>
</dbReference>
<evidence type="ECO:0000313" key="11">
    <source>
        <dbReference type="EMBL" id="NKI32107.1"/>
    </source>
</evidence>
<feature type="coiled-coil region" evidence="8">
    <location>
        <begin position="381"/>
        <end position="411"/>
    </location>
</feature>
<dbReference type="InterPro" id="IPR011495">
    <property type="entry name" value="Sig_transdc_His_kin_sub2_dim/P"/>
</dbReference>
<gene>
    <name evidence="11" type="ORF">HCU67_09160</name>
</gene>